<dbReference type="Gene3D" id="1.10.10.10">
    <property type="entry name" value="Winged helix-like DNA-binding domain superfamily/Winged helix DNA-binding domain"/>
    <property type="match status" value="1"/>
</dbReference>
<organism evidence="1 2">
    <name type="scientific">Cellulophaga algicola (strain DSM 14237 / IC166 / ACAM 630)</name>
    <dbReference type="NCBI Taxonomy" id="688270"/>
    <lineage>
        <taxon>Bacteria</taxon>
        <taxon>Pseudomonadati</taxon>
        <taxon>Bacteroidota</taxon>
        <taxon>Flavobacteriia</taxon>
        <taxon>Flavobacteriales</taxon>
        <taxon>Flavobacteriaceae</taxon>
        <taxon>Cellulophaga</taxon>
    </lineage>
</organism>
<evidence type="ECO:0000313" key="1">
    <source>
        <dbReference type="EMBL" id="ADV47401.1"/>
    </source>
</evidence>
<dbReference type="InterPro" id="IPR010982">
    <property type="entry name" value="Lambda_DNA-bd_dom_sf"/>
</dbReference>
<dbReference type="InterPro" id="IPR036388">
    <property type="entry name" value="WH-like_DNA-bd_sf"/>
</dbReference>
<dbReference type="GO" id="GO:0003677">
    <property type="term" value="F:DNA binding"/>
    <property type="evidence" value="ECO:0007669"/>
    <property type="project" value="InterPro"/>
</dbReference>
<evidence type="ECO:0000313" key="2">
    <source>
        <dbReference type="Proteomes" id="UP000008634"/>
    </source>
</evidence>
<dbReference type="Proteomes" id="UP000008634">
    <property type="component" value="Chromosome"/>
</dbReference>
<dbReference type="KEGG" id="cao:Celal_0043"/>
<gene>
    <name evidence="1" type="ordered locus">Celal_0043</name>
</gene>
<name>E6X6A1_CELAD</name>
<dbReference type="InterPro" id="IPR032580">
    <property type="entry name" value="SatD"/>
</dbReference>
<dbReference type="SUPFAM" id="SSF47413">
    <property type="entry name" value="lambda repressor-like DNA-binding domains"/>
    <property type="match status" value="1"/>
</dbReference>
<proteinExistence type="predicted"/>
<dbReference type="RefSeq" id="WP_013548900.1">
    <property type="nucleotide sequence ID" value="NC_014934.1"/>
</dbReference>
<dbReference type="AlphaFoldDB" id="E6X6A1"/>
<dbReference type="HOGENOM" id="CLU_085936_1_0_10"/>
<accession>E6X6A1</accession>
<dbReference type="EMBL" id="CP002453">
    <property type="protein sequence ID" value="ADV47401.1"/>
    <property type="molecule type" value="Genomic_DNA"/>
</dbReference>
<protein>
    <recommendedName>
        <fullName evidence="3">Regulatory protein MarR</fullName>
    </recommendedName>
</protein>
<reference evidence="1 2" key="1">
    <citation type="journal article" date="2010" name="Stand. Genomic Sci.">
        <title>Complete genome sequence of Cellulophaga algicola type strain (IC166).</title>
        <authorList>
            <person name="Abt B."/>
            <person name="Lu M."/>
            <person name="Misra M."/>
            <person name="Han C."/>
            <person name="Nolan M."/>
            <person name="Lucas S."/>
            <person name="Hammon N."/>
            <person name="Deshpande S."/>
            <person name="Cheng J.F."/>
            <person name="Tapia R."/>
            <person name="Goodwin L."/>
            <person name="Pitluck S."/>
            <person name="Liolios K."/>
            <person name="Pagani I."/>
            <person name="Ivanova N."/>
            <person name="Mavromatis K."/>
            <person name="Ovchinikova G."/>
            <person name="Pati A."/>
            <person name="Chen A."/>
            <person name="Palaniappan K."/>
            <person name="Land M."/>
            <person name="Hauser L."/>
            <person name="Chang Y.J."/>
            <person name="Jeffries C.D."/>
            <person name="Detter J.C."/>
            <person name="Brambilla E."/>
            <person name="Rohde M."/>
            <person name="Tindall B.J."/>
            <person name="Goker M."/>
            <person name="Woyke T."/>
            <person name="Bristow J."/>
            <person name="Eisen J.A."/>
            <person name="Markowitz V."/>
            <person name="Hugenholtz P."/>
            <person name="Kyrpides N.C."/>
            <person name="Klenk H.P."/>
            <person name="Lapidus A."/>
        </authorList>
    </citation>
    <scope>NUCLEOTIDE SEQUENCE [LARGE SCALE GENOMIC DNA]</scope>
    <source>
        <strain evidence="2">DSM 14237 / IC166 / ACAM 630</strain>
    </source>
</reference>
<keyword evidence="2" id="KW-1185">Reference proteome</keyword>
<sequence>MIAVLTGDIVNSEHYEASEWMVVLKKHLSKIGDAPQDWDIFRGDEFQLKVSVADALKIAILTKAKIKTIKGLDVRMGIGLGEETFVGTKISESNGSAYHFSGRIFETLKEQKIKLALAAADEKLEKILNLILKLALDFMDDWSVVSAEIVTISLENPNLQQQEIADQLGIKQSAVSQRQKRARLDLVLEVLTFYKDIIKQA</sequence>
<dbReference type="OrthoDB" id="7064118at2"/>
<dbReference type="STRING" id="688270.Celal_0043"/>
<evidence type="ECO:0008006" key="3">
    <source>
        <dbReference type="Google" id="ProtNLM"/>
    </source>
</evidence>
<dbReference type="Pfam" id="PF16264">
    <property type="entry name" value="SatD"/>
    <property type="match status" value="1"/>
</dbReference>
<dbReference type="eggNOG" id="COG1595">
    <property type="taxonomic scope" value="Bacteria"/>
</dbReference>